<evidence type="ECO:0000256" key="11">
    <source>
        <dbReference type="ARBA" id="ARBA00023136"/>
    </source>
</evidence>
<dbReference type="AlphaFoldDB" id="A0AAE3LK05"/>
<dbReference type="SMART" id="SM00388">
    <property type="entry name" value="HisKA"/>
    <property type="match status" value="1"/>
</dbReference>
<evidence type="ECO:0000256" key="1">
    <source>
        <dbReference type="ARBA" id="ARBA00000085"/>
    </source>
</evidence>
<dbReference type="InterPro" id="IPR036890">
    <property type="entry name" value="HATPase_C_sf"/>
</dbReference>
<dbReference type="InterPro" id="IPR004358">
    <property type="entry name" value="Sig_transdc_His_kin-like_C"/>
</dbReference>
<keyword evidence="11 12" id="KW-0472">Membrane</keyword>
<dbReference type="EMBL" id="JAOTPL010000005">
    <property type="protein sequence ID" value="MCU7693899.1"/>
    <property type="molecule type" value="Genomic_DNA"/>
</dbReference>
<dbReference type="InterPro" id="IPR003594">
    <property type="entry name" value="HATPase_dom"/>
</dbReference>
<dbReference type="SUPFAM" id="SSF55785">
    <property type="entry name" value="PYP-like sensor domain (PAS domain)"/>
    <property type="match status" value="1"/>
</dbReference>
<gene>
    <name evidence="16" type="ORF">OD355_05135</name>
</gene>
<proteinExistence type="predicted"/>
<dbReference type="SMART" id="SM00304">
    <property type="entry name" value="HAMP"/>
    <property type="match status" value="1"/>
</dbReference>
<dbReference type="GO" id="GO:0006355">
    <property type="term" value="P:regulation of DNA-templated transcription"/>
    <property type="evidence" value="ECO:0007669"/>
    <property type="project" value="InterPro"/>
</dbReference>
<dbReference type="InterPro" id="IPR036097">
    <property type="entry name" value="HisK_dim/P_sf"/>
</dbReference>
<reference evidence="16" key="1">
    <citation type="submission" date="2022-10" db="EMBL/GenBank/DDBJ databases">
        <authorList>
            <person name="Kim H.S."/>
            <person name="Kim J.-S."/>
            <person name="Suh M.K."/>
            <person name="Eom M.K."/>
            <person name="Lee J.-S."/>
        </authorList>
    </citation>
    <scope>NUCLEOTIDE SEQUENCE</scope>
    <source>
        <strain evidence="16">LIP-5</strain>
    </source>
</reference>
<keyword evidence="7" id="KW-0547">Nucleotide-binding</keyword>
<evidence type="ECO:0000256" key="3">
    <source>
        <dbReference type="ARBA" id="ARBA00012438"/>
    </source>
</evidence>
<feature type="domain" description="HAMP" evidence="15">
    <location>
        <begin position="166"/>
        <end position="218"/>
    </location>
</feature>
<comment type="subcellular location">
    <subcellularLocation>
        <location evidence="2">Cell membrane</location>
    </subcellularLocation>
</comment>
<dbReference type="SMART" id="SM00387">
    <property type="entry name" value="HATPase_c"/>
    <property type="match status" value="1"/>
</dbReference>
<dbReference type="InterPro" id="IPR003660">
    <property type="entry name" value="HAMP_dom"/>
</dbReference>
<sequence length="573" mass="63848">MKIKQKLFVGIGALFILVTLLSILSGFYITKLSGDIKNILVANYNSVAYSREMLLALDEIQTDSSAYARFDASLKKQQKNVTEMGEREATNKLANKFRSLIAKNTDSLLFKEIRSNLTDVMMLNMEAIQRKSDVAQKSASEAISWVMLAGTLSFFIALVMLVNFPGGVANPIRELTASMKSIAAKNYSERVHIDNKDEFGEMADAFNIMAEKLQEYNNSNLAKLLTEKKRIETLIDNIQEPVIGLDEHKNLLFINEEALAVTNTKRADVINRPVQDLAVNNDLIRVLVKDLFLATKDREPIKIFANDRESYFQKQIIPIKITPTGETQEKHIGDVIFLKNITSYKELDFAKTNFLATVSHELKTPISSIKMSTQLLQNDGVGELNKEQKELVESIKEDALRLLKITGELLNMTQLESGKIQLQITDTDPADLIRSAVSNNFTVAEAKHIRVAANIPQQLPLVSVDGDKTVWVLNNLISNAVRHSYEYATVEVDAGIDAKFVTIAVTDTGQGIAPQYVHKIFDRYFRIPGSKKEGTGLGLAISRELLEQQGGKIEVQSELGAGSVFRIYLPVSA</sequence>
<dbReference type="Gene3D" id="1.10.287.130">
    <property type="match status" value="1"/>
</dbReference>
<dbReference type="FunFam" id="3.30.565.10:FF:000023">
    <property type="entry name" value="PAS domain-containing sensor histidine kinase"/>
    <property type="match status" value="1"/>
</dbReference>
<evidence type="ECO:0000256" key="4">
    <source>
        <dbReference type="ARBA" id="ARBA00022475"/>
    </source>
</evidence>
<dbReference type="Gene3D" id="3.30.450.20">
    <property type="entry name" value="PAS domain"/>
    <property type="match status" value="1"/>
</dbReference>
<comment type="caution">
    <text evidence="16">The sequence shown here is derived from an EMBL/GenBank/DDBJ whole genome shotgun (WGS) entry which is preliminary data.</text>
</comment>
<evidence type="ECO:0000259" key="14">
    <source>
        <dbReference type="PROSITE" id="PS50112"/>
    </source>
</evidence>
<dbReference type="PROSITE" id="PS50112">
    <property type="entry name" value="PAS"/>
    <property type="match status" value="1"/>
</dbReference>
<evidence type="ECO:0000259" key="13">
    <source>
        <dbReference type="PROSITE" id="PS50109"/>
    </source>
</evidence>
<evidence type="ECO:0000256" key="8">
    <source>
        <dbReference type="ARBA" id="ARBA00022777"/>
    </source>
</evidence>
<dbReference type="GO" id="GO:0005524">
    <property type="term" value="F:ATP binding"/>
    <property type="evidence" value="ECO:0007669"/>
    <property type="project" value="UniProtKB-KW"/>
</dbReference>
<dbReference type="InterPro" id="IPR003661">
    <property type="entry name" value="HisK_dim/P_dom"/>
</dbReference>
<dbReference type="PROSITE" id="PS50109">
    <property type="entry name" value="HIS_KIN"/>
    <property type="match status" value="1"/>
</dbReference>
<dbReference type="SMART" id="SM00091">
    <property type="entry name" value="PAS"/>
    <property type="match status" value="1"/>
</dbReference>
<protein>
    <recommendedName>
        <fullName evidence="3">histidine kinase</fullName>
        <ecNumber evidence="3">2.7.13.3</ecNumber>
    </recommendedName>
</protein>
<keyword evidence="9 16" id="KW-0067">ATP-binding</keyword>
<keyword evidence="8" id="KW-0418">Kinase</keyword>
<evidence type="ECO:0000256" key="2">
    <source>
        <dbReference type="ARBA" id="ARBA00004236"/>
    </source>
</evidence>
<feature type="domain" description="Histidine kinase" evidence="13">
    <location>
        <begin position="357"/>
        <end position="573"/>
    </location>
</feature>
<dbReference type="Pfam" id="PF00989">
    <property type="entry name" value="PAS"/>
    <property type="match status" value="1"/>
</dbReference>
<dbReference type="PANTHER" id="PTHR43711">
    <property type="entry name" value="TWO-COMPONENT HISTIDINE KINASE"/>
    <property type="match status" value="1"/>
</dbReference>
<comment type="catalytic activity">
    <reaction evidence="1">
        <text>ATP + protein L-histidine = ADP + protein N-phospho-L-histidine.</text>
        <dbReference type="EC" id="2.7.13.3"/>
    </reaction>
</comment>
<name>A0AAE3LK05_9BACT</name>
<dbReference type="PRINTS" id="PR00344">
    <property type="entry name" value="BCTRLSENSOR"/>
</dbReference>
<dbReference type="CDD" id="cd00082">
    <property type="entry name" value="HisKA"/>
    <property type="match status" value="1"/>
</dbReference>
<dbReference type="InterPro" id="IPR013767">
    <property type="entry name" value="PAS_fold"/>
</dbReference>
<evidence type="ECO:0000313" key="16">
    <source>
        <dbReference type="EMBL" id="MCU7693899.1"/>
    </source>
</evidence>
<dbReference type="RefSeq" id="WP_263037387.1">
    <property type="nucleotide sequence ID" value="NZ_JAOTPL010000005.1"/>
</dbReference>
<dbReference type="PROSITE" id="PS50885">
    <property type="entry name" value="HAMP"/>
    <property type="match status" value="1"/>
</dbReference>
<accession>A0AAE3LK05</accession>
<evidence type="ECO:0000256" key="5">
    <source>
        <dbReference type="ARBA" id="ARBA00022553"/>
    </source>
</evidence>
<dbReference type="GO" id="GO:0005886">
    <property type="term" value="C:plasma membrane"/>
    <property type="evidence" value="ECO:0007669"/>
    <property type="project" value="UniProtKB-SubCell"/>
</dbReference>
<keyword evidence="12" id="KW-1133">Transmembrane helix</keyword>
<dbReference type="Pfam" id="PF02518">
    <property type="entry name" value="HATPase_c"/>
    <property type="match status" value="1"/>
</dbReference>
<dbReference type="GO" id="GO:0000155">
    <property type="term" value="F:phosphorelay sensor kinase activity"/>
    <property type="evidence" value="ECO:0007669"/>
    <property type="project" value="InterPro"/>
</dbReference>
<dbReference type="InterPro" id="IPR035965">
    <property type="entry name" value="PAS-like_dom_sf"/>
</dbReference>
<keyword evidence="5" id="KW-0597">Phosphoprotein</keyword>
<evidence type="ECO:0000256" key="7">
    <source>
        <dbReference type="ARBA" id="ARBA00022741"/>
    </source>
</evidence>
<organism evidence="16 17">
    <name type="scientific">Haoranjiania flava</name>
    <dbReference type="NCBI Taxonomy" id="1856322"/>
    <lineage>
        <taxon>Bacteria</taxon>
        <taxon>Pseudomonadati</taxon>
        <taxon>Bacteroidota</taxon>
        <taxon>Chitinophagia</taxon>
        <taxon>Chitinophagales</taxon>
        <taxon>Chitinophagaceae</taxon>
        <taxon>Haoranjiania</taxon>
    </lineage>
</organism>
<dbReference type="Gene3D" id="6.10.340.10">
    <property type="match status" value="1"/>
</dbReference>
<dbReference type="InterPro" id="IPR005467">
    <property type="entry name" value="His_kinase_dom"/>
</dbReference>
<keyword evidence="17" id="KW-1185">Reference proteome</keyword>
<dbReference type="Pfam" id="PF00672">
    <property type="entry name" value="HAMP"/>
    <property type="match status" value="1"/>
</dbReference>
<dbReference type="EC" id="2.7.13.3" evidence="3"/>
<evidence type="ECO:0000256" key="10">
    <source>
        <dbReference type="ARBA" id="ARBA00023012"/>
    </source>
</evidence>
<dbReference type="InterPro" id="IPR000014">
    <property type="entry name" value="PAS"/>
</dbReference>
<feature type="transmembrane region" description="Helical" evidence="12">
    <location>
        <begin position="7"/>
        <end position="29"/>
    </location>
</feature>
<dbReference type="InterPro" id="IPR050736">
    <property type="entry name" value="Sensor_HK_Regulatory"/>
</dbReference>
<evidence type="ECO:0000256" key="6">
    <source>
        <dbReference type="ARBA" id="ARBA00022679"/>
    </source>
</evidence>
<feature type="domain" description="PAS" evidence="14">
    <location>
        <begin position="227"/>
        <end position="272"/>
    </location>
</feature>
<dbReference type="Proteomes" id="UP001209317">
    <property type="component" value="Unassembled WGS sequence"/>
</dbReference>
<keyword evidence="10" id="KW-0902">Two-component regulatory system</keyword>
<dbReference type="Gene3D" id="3.30.565.10">
    <property type="entry name" value="Histidine kinase-like ATPase, C-terminal domain"/>
    <property type="match status" value="1"/>
</dbReference>
<keyword evidence="4" id="KW-1003">Cell membrane</keyword>
<keyword evidence="6" id="KW-0808">Transferase</keyword>
<dbReference type="PANTHER" id="PTHR43711:SF31">
    <property type="entry name" value="HISTIDINE KINASE"/>
    <property type="match status" value="1"/>
</dbReference>
<evidence type="ECO:0000259" key="15">
    <source>
        <dbReference type="PROSITE" id="PS50885"/>
    </source>
</evidence>
<keyword evidence="12" id="KW-0812">Transmembrane</keyword>
<evidence type="ECO:0000313" key="17">
    <source>
        <dbReference type="Proteomes" id="UP001209317"/>
    </source>
</evidence>
<dbReference type="SUPFAM" id="SSF47384">
    <property type="entry name" value="Homodimeric domain of signal transducing histidine kinase"/>
    <property type="match status" value="1"/>
</dbReference>
<evidence type="ECO:0000256" key="9">
    <source>
        <dbReference type="ARBA" id="ARBA00022840"/>
    </source>
</evidence>
<dbReference type="SUPFAM" id="SSF55874">
    <property type="entry name" value="ATPase domain of HSP90 chaperone/DNA topoisomerase II/histidine kinase"/>
    <property type="match status" value="1"/>
</dbReference>
<dbReference type="SUPFAM" id="SSF158472">
    <property type="entry name" value="HAMP domain-like"/>
    <property type="match status" value="1"/>
</dbReference>
<dbReference type="Pfam" id="PF00512">
    <property type="entry name" value="HisKA"/>
    <property type="match status" value="1"/>
</dbReference>
<dbReference type="CDD" id="cd06225">
    <property type="entry name" value="HAMP"/>
    <property type="match status" value="1"/>
</dbReference>
<evidence type="ECO:0000256" key="12">
    <source>
        <dbReference type="SAM" id="Phobius"/>
    </source>
</evidence>